<dbReference type="Proteomes" id="UP000245802">
    <property type="component" value="Chromosome"/>
</dbReference>
<evidence type="ECO:0000313" key="2">
    <source>
        <dbReference type="Proteomes" id="UP000245802"/>
    </source>
</evidence>
<gene>
    <name evidence="1" type="ORF">C1280_24610</name>
</gene>
<dbReference type="EMBL" id="CP025958">
    <property type="protein sequence ID" value="AWM39878.1"/>
    <property type="molecule type" value="Genomic_DNA"/>
</dbReference>
<dbReference type="NCBIfam" id="TIGR02996">
    <property type="entry name" value="rpt_mate_G_obs"/>
    <property type="match status" value="1"/>
</dbReference>
<dbReference type="AlphaFoldDB" id="A0A2Z3H2A7"/>
<organism evidence="1 2">
    <name type="scientific">Gemmata obscuriglobus</name>
    <dbReference type="NCBI Taxonomy" id="114"/>
    <lineage>
        <taxon>Bacteria</taxon>
        <taxon>Pseudomonadati</taxon>
        <taxon>Planctomycetota</taxon>
        <taxon>Planctomycetia</taxon>
        <taxon>Gemmatales</taxon>
        <taxon>Gemmataceae</taxon>
        <taxon>Gemmata</taxon>
    </lineage>
</organism>
<dbReference type="RefSeq" id="WP_010050517.1">
    <property type="nucleotide sequence ID" value="NZ_CP025958.1"/>
</dbReference>
<dbReference type="InterPro" id="IPR032675">
    <property type="entry name" value="LRR_dom_sf"/>
</dbReference>
<dbReference type="InterPro" id="IPR014338">
    <property type="entry name" value="CHP02996_rpt-companion-dom"/>
</dbReference>
<name>A0A2Z3H2A7_9BACT</name>
<protein>
    <submittedName>
        <fullName evidence="1">TIGR02996 domain-containing protein</fullName>
    </submittedName>
</protein>
<reference evidence="1 2" key="1">
    <citation type="submission" date="2018-01" db="EMBL/GenBank/DDBJ databases">
        <title>G. obscuriglobus.</title>
        <authorList>
            <person name="Franke J."/>
            <person name="Blomberg W."/>
            <person name="Selmecki A."/>
        </authorList>
    </citation>
    <scope>NUCLEOTIDE SEQUENCE [LARGE SCALE GENOMIC DNA]</scope>
    <source>
        <strain evidence="1 2">DSM 5831</strain>
    </source>
</reference>
<dbReference type="Gene3D" id="3.80.10.10">
    <property type="entry name" value="Ribonuclease Inhibitor"/>
    <property type="match status" value="1"/>
</dbReference>
<sequence length="265" mass="29931">MDLLAQHEAFLRAIYDTPDDDTPRLVYADFLQENGEEERAQFVRVQCELAAKKGQPEHFDRLWELVEQERTLAGRLHPELRYLESHEREQFCLQFVRGFRPAGGTIVVSAPLLAHATEERWRIVRSEPEAFGARTLAVGGGLVRPEHIDTLFALPAAQRITEWGLGGHVREERSHSGAGAFDLIDMVQQPVITTAGVEALARHKGARRITELDLRNNNLDNDAARALVRAPYLDNLKRLQLLEGNRFRGAVWQQVIARFGEDAVG</sequence>
<proteinExistence type="predicted"/>
<keyword evidence="2" id="KW-1185">Reference proteome</keyword>
<accession>A0A2Z3H2A7</accession>
<dbReference type="KEGG" id="gog:C1280_24610"/>
<evidence type="ECO:0000313" key="1">
    <source>
        <dbReference type="EMBL" id="AWM39878.1"/>
    </source>
</evidence>
<dbReference type="OrthoDB" id="286383at2"/>